<evidence type="ECO:0000313" key="10">
    <source>
        <dbReference type="Proteomes" id="UP000219353"/>
    </source>
</evidence>
<evidence type="ECO:0000256" key="5">
    <source>
        <dbReference type="PIRSR" id="PIRSR000350-3"/>
    </source>
</evidence>
<dbReference type="NCBIfam" id="NF004939">
    <property type="entry name" value="PRK06292.1-1"/>
    <property type="match status" value="1"/>
</dbReference>
<dbReference type="AlphaFoldDB" id="A0A285IXK0"/>
<proteinExistence type="inferred from homology"/>
<feature type="binding site" evidence="5">
    <location>
        <position position="310"/>
    </location>
    <ligand>
        <name>FAD</name>
        <dbReference type="ChEBI" id="CHEBI:57692"/>
    </ligand>
</feature>
<evidence type="ECO:0000259" key="7">
    <source>
        <dbReference type="Pfam" id="PF02852"/>
    </source>
</evidence>
<reference evidence="10" key="1">
    <citation type="submission" date="2017-09" db="EMBL/GenBank/DDBJ databases">
        <authorList>
            <person name="Varghese N."/>
            <person name="Submissions S."/>
        </authorList>
    </citation>
    <scope>NUCLEOTIDE SEQUENCE [LARGE SCALE GENOMIC DNA]</scope>
    <source>
        <strain evidence="10">CGMCC 1.12461</strain>
    </source>
</reference>
<feature type="active site" description="Proton acceptor" evidence="4">
    <location>
        <position position="445"/>
    </location>
</feature>
<dbReference type="InterPro" id="IPR016156">
    <property type="entry name" value="FAD/NAD-linked_Rdtase_dimer_sf"/>
</dbReference>
<dbReference type="PANTHER" id="PTHR43014:SF4">
    <property type="entry name" value="PYRIDINE NUCLEOTIDE-DISULFIDE OXIDOREDUCTASE RCLA-RELATED"/>
    <property type="match status" value="1"/>
</dbReference>
<name>A0A285IXK0_9GAMM</name>
<feature type="binding site" evidence="5">
    <location>
        <position position="52"/>
    </location>
    <ligand>
        <name>FAD</name>
        <dbReference type="ChEBI" id="CHEBI:57692"/>
    </ligand>
</feature>
<dbReference type="InterPro" id="IPR023753">
    <property type="entry name" value="FAD/NAD-binding_dom"/>
</dbReference>
<dbReference type="RefSeq" id="WP_097111402.1">
    <property type="nucleotide sequence ID" value="NZ_OBEB01000004.1"/>
</dbReference>
<dbReference type="OrthoDB" id="9800167at2"/>
<dbReference type="Pfam" id="PF02852">
    <property type="entry name" value="Pyr_redox_dim"/>
    <property type="match status" value="1"/>
</dbReference>
<dbReference type="SUPFAM" id="SSF51905">
    <property type="entry name" value="FAD/NAD(P)-binding domain"/>
    <property type="match status" value="1"/>
</dbReference>
<evidence type="ECO:0000259" key="8">
    <source>
        <dbReference type="Pfam" id="PF07992"/>
    </source>
</evidence>
<dbReference type="Gene3D" id="3.30.390.30">
    <property type="match status" value="1"/>
</dbReference>
<dbReference type="PIRSF" id="PIRSF000350">
    <property type="entry name" value="Mercury_reductase_MerA"/>
    <property type="match status" value="1"/>
</dbReference>
<protein>
    <submittedName>
        <fullName evidence="9">Dihydrolipoamide dehydrogenase</fullName>
    </submittedName>
</protein>
<feature type="binding site" evidence="5">
    <location>
        <position position="268"/>
    </location>
    <ligand>
        <name>NAD(+)</name>
        <dbReference type="ChEBI" id="CHEBI:57540"/>
    </ligand>
</feature>
<dbReference type="SUPFAM" id="SSF55424">
    <property type="entry name" value="FAD/NAD-linked reductases, dimerisation (C-terminal) domain"/>
    <property type="match status" value="1"/>
</dbReference>
<organism evidence="9 10">
    <name type="scientific">Arsukibacterium tuosuense</name>
    <dbReference type="NCBI Taxonomy" id="1323745"/>
    <lineage>
        <taxon>Bacteria</taxon>
        <taxon>Pseudomonadati</taxon>
        <taxon>Pseudomonadota</taxon>
        <taxon>Gammaproteobacteria</taxon>
        <taxon>Chromatiales</taxon>
        <taxon>Chromatiaceae</taxon>
        <taxon>Arsukibacterium</taxon>
    </lineage>
</organism>
<dbReference type="PANTHER" id="PTHR43014">
    <property type="entry name" value="MERCURIC REDUCTASE"/>
    <property type="match status" value="1"/>
</dbReference>
<dbReference type="PRINTS" id="PR00411">
    <property type="entry name" value="PNDRDTASEI"/>
</dbReference>
<dbReference type="GO" id="GO:0050660">
    <property type="term" value="F:flavin adenine dinucleotide binding"/>
    <property type="evidence" value="ECO:0007669"/>
    <property type="project" value="TreeGrafter"/>
</dbReference>
<evidence type="ECO:0000256" key="6">
    <source>
        <dbReference type="PIRSR" id="PIRSR000350-4"/>
    </source>
</evidence>
<comment type="similarity">
    <text evidence="1">Belongs to the class-I pyridine nucleotide-disulfide oxidoreductase family.</text>
</comment>
<evidence type="ECO:0000313" key="9">
    <source>
        <dbReference type="EMBL" id="SNY52563.1"/>
    </source>
</evidence>
<evidence type="ECO:0000256" key="1">
    <source>
        <dbReference type="ARBA" id="ARBA00007532"/>
    </source>
</evidence>
<evidence type="ECO:0000256" key="4">
    <source>
        <dbReference type="PIRSR" id="PIRSR000350-2"/>
    </source>
</evidence>
<dbReference type="InterPro" id="IPR004099">
    <property type="entry name" value="Pyr_nucl-diS_OxRdtase_dimer"/>
</dbReference>
<evidence type="ECO:0000256" key="3">
    <source>
        <dbReference type="ARBA" id="ARBA00022827"/>
    </source>
</evidence>
<gene>
    <name evidence="9" type="ORF">SAMN06297280_2156</name>
</gene>
<accession>A0A285IXK0</accession>
<feature type="binding site" evidence="5">
    <location>
        <begin position="317"/>
        <end position="319"/>
    </location>
    <ligand>
        <name>FAD</name>
        <dbReference type="ChEBI" id="CHEBI:57692"/>
    </ligand>
</feature>
<dbReference type="InterPro" id="IPR001100">
    <property type="entry name" value="Pyr_nuc-diS_OxRdtase"/>
</dbReference>
<keyword evidence="10" id="KW-1185">Reference proteome</keyword>
<keyword evidence="5" id="KW-0520">NAD</keyword>
<dbReference type="EMBL" id="OBEB01000004">
    <property type="protein sequence ID" value="SNY52563.1"/>
    <property type="molecule type" value="Genomic_DNA"/>
</dbReference>
<sequence length="480" mass="51392">MDKKHVDVAIIGAGTAGLTAYNAARKHTDKLVLIESGSYGTTCARVGCMPSKLLIAAAERAHDAANSGLFGIQINDIVIDSEQVLKRVRQERDNFVGSVLKSMQAIADDHKLKGPARFLAPGLLAVGETTEIAAKRIVIATGSSPVIPEMFQGLGKRLLTTDNLFELPALPKNIAVFGAGAIGLELGQALSRLGVDVYLFGRSGAVAGIADKEIRDYARQYFNKEFYLDTDADVTDISAVTDGVSISFTHRDKGPVTGLFDYVLLATGRAPNLNSLDLQNSGLSLNDKGLPLTDPSTLQCGDKPVFLVGDANQQLPMLHEAAHEGRIAGDNAGHYPDLISAKRYVPFSVVFTSPQISSVGTLPSHMAAAEREKYAQGSSSFEEQGRSKVIAKNQGLLKVYARRDNGVFTGAEMFGPAAEHIGHLLAWAAQQRMTVSSMLAMPFYHPVIEEGVRTALKELQHNLHKSSPEVNPCLECGPGT</sequence>
<dbReference type="Proteomes" id="UP000219353">
    <property type="component" value="Unassembled WGS sequence"/>
</dbReference>
<feature type="disulfide bond" description="Redox-active" evidence="6">
    <location>
        <begin position="43"/>
        <end position="48"/>
    </location>
</feature>
<keyword evidence="5" id="KW-0547">Nucleotide-binding</keyword>
<dbReference type="InterPro" id="IPR036188">
    <property type="entry name" value="FAD/NAD-bd_sf"/>
</dbReference>
<dbReference type="Gene3D" id="1.10.287.990">
    <property type="entry name" value="Fe,Mn superoxide dismutase (SOD) domain"/>
    <property type="match status" value="1"/>
</dbReference>
<dbReference type="Gene3D" id="3.50.50.60">
    <property type="entry name" value="FAD/NAD(P)-binding domain"/>
    <property type="match status" value="3"/>
</dbReference>
<keyword evidence="3 5" id="KW-0274">FAD</keyword>
<feature type="binding site" evidence="5">
    <location>
        <begin position="178"/>
        <end position="185"/>
    </location>
    <ligand>
        <name>NAD(+)</name>
        <dbReference type="ChEBI" id="CHEBI:57540"/>
    </ligand>
</feature>
<evidence type="ECO:0000256" key="2">
    <source>
        <dbReference type="ARBA" id="ARBA00022630"/>
    </source>
</evidence>
<feature type="domain" description="Pyridine nucleotide-disulphide oxidoreductase dimerisation" evidence="7">
    <location>
        <begin position="348"/>
        <end position="455"/>
    </location>
</feature>
<feature type="binding site" evidence="5">
    <location>
        <begin position="141"/>
        <end position="143"/>
    </location>
    <ligand>
        <name>FAD</name>
        <dbReference type="ChEBI" id="CHEBI:57692"/>
    </ligand>
</feature>
<dbReference type="PRINTS" id="PR00368">
    <property type="entry name" value="FADPNR"/>
</dbReference>
<comment type="cofactor">
    <cofactor evidence="5">
        <name>FAD</name>
        <dbReference type="ChEBI" id="CHEBI:57692"/>
    </cofactor>
    <text evidence="5">Binds 1 FAD per subunit.</text>
</comment>
<keyword evidence="2" id="KW-0285">Flavoprotein</keyword>
<dbReference type="GO" id="GO:0003955">
    <property type="term" value="F:NAD(P)H dehydrogenase (quinone) activity"/>
    <property type="evidence" value="ECO:0007669"/>
    <property type="project" value="TreeGrafter"/>
</dbReference>
<feature type="domain" description="FAD/NAD(P)-binding" evidence="8">
    <location>
        <begin position="7"/>
        <end position="324"/>
    </location>
</feature>
<dbReference type="InterPro" id="IPR036324">
    <property type="entry name" value="Mn/Fe_SOD_N_sf"/>
</dbReference>
<dbReference type="Pfam" id="PF07992">
    <property type="entry name" value="Pyr_redox_2"/>
    <property type="match status" value="1"/>
</dbReference>